<evidence type="ECO:0000313" key="1">
    <source>
        <dbReference type="EMBL" id="TYQ07656.1"/>
    </source>
</evidence>
<comment type="caution">
    <text evidence="1">The sequence shown here is derived from an EMBL/GenBank/DDBJ whole genome shotgun (WGS) entry which is preliminary data.</text>
</comment>
<accession>A0A652YVE7</accession>
<protein>
    <submittedName>
        <fullName evidence="1">Uncharacterized protein</fullName>
    </submittedName>
</protein>
<organism evidence="1">
    <name type="scientific">Nocardia globerula</name>
    <dbReference type="NCBI Taxonomy" id="1818"/>
    <lineage>
        <taxon>Bacteria</taxon>
        <taxon>Bacillati</taxon>
        <taxon>Actinomycetota</taxon>
        <taxon>Actinomycetes</taxon>
        <taxon>Mycobacteriales</taxon>
        <taxon>Nocardiaceae</taxon>
        <taxon>Nocardia</taxon>
    </lineage>
</organism>
<proteinExistence type="predicted"/>
<reference evidence="1" key="1">
    <citation type="submission" date="2019-07" db="EMBL/GenBank/DDBJ databases">
        <title>Genomic Encyclopedia of Type Strains, Phase IV (KMG-IV): sequencing the most valuable type-strain genomes for metagenomic binning, comparative biology and taxonomic classification.</title>
        <authorList>
            <person name="Goeker M."/>
        </authorList>
    </citation>
    <scope>NUCLEOTIDE SEQUENCE</scope>
    <source>
        <strain evidence="1">DSM 44596</strain>
    </source>
</reference>
<name>A0A652YVE7_NOCGL</name>
<sequence length="62" mass="6631">MLASHHRADRYVPHLSAGLRSAVWIIFEGNWPNGVSMVDLLCVGSDAVRANSVPAQGSKATL</sequence>
<dbReference type="AlphaFoldDB" id="A0A652YVE7"/>
<dbReference type="EMBL" id="VNIQ01000001">
    <property type="protein sequence ID" value="TYQ07656.1"/>
    <property type="molecule type" value="Genomic_DNA"/>
</dbReference>
<gene>
    <name evidence="1" type="ORF">FNL38_10120</name>
</gene>